<name>A0A9W8LNR6_9FUNG</name>
<gene>
    <name evidence="2" type="ORF">GGI15_001303</name>
</gene>
<feature type="domain" description="BTB" evidence="1">
    <location>
        <begin position="15"/>
        <end position="92"/>
    </location>
</feature>
<proteinExistence type="predicted"/>
<evidence type="ECO:0000313" key="2">
    <source>
        <dbReference type="EMBL" id="KAJ2786725.1"/>
    </source>
</evidence>
<reference evidence="2" key="1">
    <citation type="submission" date="2022-07" db="EMBL/GenBank/DDBJ databases">
        <title>Phylogenomic reconstructions and comparative analyses of Kickxellomycotina fungi.</title>
        <authorList>
            <person name="Reynolds N.K."/>
            <person name="Stajich J.E."/>
            <person name="Barry K."/>
            <person name="Grigoriev I.V."/>
            <person name="Crous P."/>
            <person name="Smith M.E."/>
        </authorList>
    </citation>
    <scope>NUCLEOTIDE SEQUENCE</scope>
    <source>
        <strain evidence="2">BCRC 34489</strain>
    </source>
</reference>
<dbReference type="InterPro" id="IPR000210">
    <property type="entry name" value="BTB/POZ_dom"/>
</dbReference>
<dbReference type="Proteomes" id="UP001140172">
    <property type="component" value="Unassembled WGS sequence"/>
</dbReference>
<dbReference type="Gene3D" id="3.30.710.10">
    <property type="entry name" value="Potassium Channel Kv1.1, Chain A"/>
    <property type="match status" value="1"/>
</dbReference>
<dbReference type="SUPFAM" id="SSF54695">
    <property type="entry name" value="POZ domain"/>
    <property type="match status" value="1"/>
</dbReference>
<evidence type="ECO:0000313" key="3">
    <source>
        <dbReference type="Proteomes" id="UP001140172"/>
    </source>
</evidence>
<organism evidence="2 3">
    <name type="scientific">Coemansia interrupta</name>
    <dbReference type="NCBI Taxonomy" id="1126814"/>
    <lineage>
        <taxon>Eukaryota</taxon>
        <taxon>Fungi</taxon>
        <taxon>Fungi incertae sedis</taxon>
        <taxon>Zoopagomycota</taxon>
        <taxon>Kickxellomycotina</taxon>
        <taxon>Kickxellomycetes</taxon>
        <taxon>Kickxellales</taxon>
        <taxon>Kickxellaceae</taxon>
        <taxon>Coemansia</taxon>
    </lineage>
</organism>
<accession>A0A9W8LNR6</accession>
<comment type="caution">
    <text evidence="2">The sequence shown here is derived from an EMBL/GenBank/DDBJ whole genome shotgun (WGS) entry which is preliminary data.</text>
</comment>
<dbReference type="CDD" id="cd18186">
    <property type="entry name" value="BTB_POZ_ZBTB_KLHL-like"/>
    <property type="match status" value="1"/>
</dbReference>
<dbReference type="PROSITE" id="PS50097">
    <property type="entry name" value="BTB"/>
    <property type="match status" value="1"/>
</dbReference>
<protein>
    <recommendedName>
        <fullName evidence="1">BTB domain-containing protein</fullName>
    </recommendedName>
</protein>
<sequence>MAETTGRPRAGDSSADVDIYTTWRDRQAGLSSQSVIRAHRRVLCSGSGFFRSACSGAAATAGTMRVSLEGLLHDDVAAAVEFMYTGSVAESQEWTVGRWESMRDAAVKLDMPLLRQECQRHVGRTAVS</sequence>
<dbReference type="Pfam" id="PF00651">
    <property type="entry name" value="BTB"/>
    <property type="match status" value="1"/>
</dbReference>
<dbReference type="AlphaFoldDB" id="A0A9W8LNR6"/>
<dbReference type="InterPro" id="IPR011333">
    <property type="entry name" value="SKP1/BTB/POZ_sf"/>
</dbReference>
<evidence type="ECO:0000259" key="1">
    <source>
        <dbReference type="PROSITE" id="PS50097"/>
    </source>
</evidence>
<dbReference type="EMBL" id="JANBUM010000047">
    <property type="protein sequence ID" value="KAJ2786725.1"/>
    <property type="molecule type" value="Genomic_DNA"/>
</dbReference>
<keyword evidence="3" id="KW-1185">Reference proteome</keyword>